<dbReference type="EMBL" id="WNTK01003942">
    <property type="protein sequence ID" value="KAG9464755.1"/>
    <property type="molecule type" value="Genomic_DNA"/>
</dbReference>
<dbReference type="AlphaFoldDB" id="A0A8J6E6A6"/>
<evidence type="ECO:0000256" key="2">
    <source>
        <dbReference type="ARBA" id="ARBA00022676"/>
    </source>
</evidence>
<name>A0A8J6E6A6_ELECQ</name>
<dbReference type="PANTHER" id="PTHR42679:SF2">
    <property type="entry name" value="S-METHYL-5'-THIOADENOSINE PHOSPHORYLASE"/>
    <property type="match status" value="1"/>
</dbReference>
<feature type="non-terminal residue" evidence="6">
    <location>
        <position position="130"/>
    </location>
</feature>
<dbReference type="GO" id="GO:0006166">
    <property type="term" value="P:purine ribonucleoside salvage"/>
    <property type="evidence" value="ECO:0007669"/>
    <property type="project" value="UniProtKB-KW"/>
</dbReference>
<dbReference type="GO" id="GO:0019509">
    <property type="term" value="P:L-methionine salvage from methylthioadenosine"/>
    <property type="evidence" value="ECO:0007669"/>
    <property type="project" value="TreeGrafter"/>
</dbReference>
<dbReference type="InterPro" id="IPR035994">
    <property type="entry name" value="Nucleoside_phosphorylase_sf"/>
</dbReference>
<dbReference type="Pfam" id="PF01048">
    <property type="entry name" value="PNP_UDP_1"/>
    <property type="match status" value="1"/>
</dbReference>
<proteinExistence type="inferred from homology"/>
<keyword evidence="3" id="KW-0808">Transferase</keyword>
<evidence type="ECO:0000313" key="6">
    <source>
        <dbReference type="EMBL" id="KAG9464755.1"/>
    </source>
</evidence>
<evidence type="ECO:0000259" key="5">
    <source>
        <dbReference type="Pfam" id="PF01048"/>
    </source>
</evidence>
<comment type="caution">
    <text evidence="6">The sequence shown here is derived from an EMBL/GenBank/DDBJ whole genome shotgun (WGS) entry which is preliminary data.</text>
</comment>
<evidence type="ECO:0000313" key="7">
    <source>
        <dbReference type="Proteomes" id="UP000770717"/>
    </source>
</evidence>
<comment type="similarity">
    <text evidence="1">Belongs to the PNP/MTAP phosphorylase family.</text>
</comment>
<dbReference type="Gene3D" id="3.40.50.1580">
    <property type="entry name" value="Nucleoside phosphorylase domain"/>
    <property type="match status" value="2"/>
</dbReference>
<organism evidence="6 7">
    <name type="scientific">Eleutherodactylus coqui</name>
    <name type="common">Puerto Rican coqui</name>
    <dbReference type="NCBI Taxonomy" id="57060"/>
    <lineage>
        <taxon>Eukaryota</taxon>
        <taxon>Metazoa</taxon>
        <taxon>Chordata</taxon>
        <taxon>Craniata</taxon>
        <taxon>Vertebrata</taxon>
        <taxon>Euteleostomi</taxon>
        <taxon>Amphibia</taxon>
        <taxon>Batrachia</taxon>
        <taxon>Anura</taxon>
        <taxon>Neobatrachia</taxon>
        <taxon>Hyloidea</taxon>
        <taxon>Eleutherodactylidae</taxon>
        <taxon>Eleutherodactylinae</taxon>
        <taxon>Eleutherodactylus</taxon>
        <taxon>Eleutherodactylus</taxon>
    </lineage>
</organism>
<accession>A0A8J6E6A6</accession>
<sequence>PSDALVLGKIKNVDCVLLARHGRQHTIAPTNVNFRANIWALKMEGCTHVLVTTACGSLREDIQPGDIVVLDQFIDREVSVDKVLKTLKENANKATSILLTAIPQIAAMDWTDTIQNIKCTVELSIMMPRH</sequence>
<dbReference type="PANTHER" id="PTHR42679">
    <property type="entry name" value="S-METHYL-5'-THIOADENOSINE PHOSPHORYLASE"/>
    <property type="match status" value="1"/>
</dbReference>
<dbReference type="OrthoDB" id="431409at2759"/>
<keyword evidence="4" id="KW-0660">Purine salvage</keyword>
<evidence type="ECO:0000256" key="3">
    <source>
        <dbReference type="ARBA" id="ARBA00022679"/>
    </source>
</evidence>
<dbReference type="PROSITE" id="PS01240">
    <property type="entry name" value="PNP_MTAP_2"/>
    <property type="match status" value="1"/>
</dbReference>
<gene>
    <name evidence="6" type="ORF">GDO78_019439</name>
</gene>
<dbReference type="GO" id="GO:0017061">
    <property type="term" value="F:S-methyl-5-thioadenosine phosphorylase activity"/>
    <property type="evidence" value="ECO:0007669"/>
    <property type="project" value="InterPro"/>
</dbReference>
<feature type="domain" description="Nucleoside phosphorylase" evidence="5">
    <location>
        <begin position="5"/>
        <end position="81"/>
    </location>
</feature>
<dbReference type="GO" id="GO:0005829">
    <property type="term" value="C:cytosol"/>
    <property type="evidence" value="ECO:0007669"/>
    <property type="project" value="TreeGrafter"/>
</dbReference>
<dbReference type="InterPro" id="IPR010044">
    <property type="entry name" value="MTAP"/>
</dbReference>
<evidence type="ECO:0000256" key="1">
    <source>
        <dbReference type="ARBA" id="ARBA00006751"/>
    </source>
</evidence>
<dbReference type="Proteomes" id="UP000770717">
    <property type="component" value="Unassembled WGS sequence"/>
</dbReference>
<reference evidence="6" key="1">
    <citation type="thesis" date="2020" institute="ProQuest LLC" country="789 East Eisenhower Parkway, Ann Arbor, MI, USA">
        <title>Comparative Genomics and Chromosome Evolution.</title>
        <authorList>
            <person name="Mudd A.B."/>
        </authorList>
    </citation>
    <scope>NUCLEOTIDE SEQUENCE</scope>
    <source>
        <strain evidence="6">HN-11 Male</strain>
        <tissue evidence="6">Kidney and liver</tissue>
    </source>
</reference>
<dbReference type="SUPFAM" id="SSF53167">
    <property type="entry name" value="Purine and uridine phosphorylases"/>
    <property type="match status" value="1"/>
</dbReference>
<dbReference type="InterPro" id="IPR018099">
    <property type="entry name" value="Purine_phosphorylase-2_CS"/>
</dbReference>
<evidence type="ECO:0000256" key="4">
    <source>
        <dbReference type="ARBA" id="ARBA00022726"/>
    </source>
</evidence>
<protein>
    <recommendedName>
        <fullName evidence="5">Nucleoside phosphorylase domain-containing protein</fullName>
    </recommendedName>
</protein>
<keyword evidence="7" id="KW-1185">Reference proteome</keyword>
<dbReference type="InterPro" id="IPR000845">
    <property type="entry name" value="Nucleoside_phosphorylase_d"/>
</dbReference>
<keyword evidence="2" id="KW-0328">Glycosyltransferase</keyword>